<reference evidence="7" key="1">
    <citation type="journal article" date="2020" name="Stud. Mycol.">
        <title>101 Dothideomycetes genomes: a test case for predicting lifestyles and emergence of pathogens.</title>
        <authorList>
            <person name="Haridas S."/>
            <person name="Albert R."/>
            <person name="Binder M."/>
            <person name="Bloem J."/>
            <person name="Labutti K."/>
            <person name="Salamov A."/>
            <person name="Andreopoulos B."/>
            <person name="Baker S."/>
            <person name="Barry K."/>
            <person name="Bills G."/>
            <person name="Bluhm B."/>
            <person name="Cannon C."/>
            <person name="Castanera R."/>
            <person name="Culley D."/>
            <person name="Daum C."/>
            <person name="Ezra D."/>
            <person name="Gonzalez J."/>
            <person name="Henrissat B."/>
            <person name="Kuo A."/>
            <person name="Liang C."/>
            <person name="Lipzen A."/>
            <person name="Lutzoni F."/>
            <person name="Magnuson J."/>
            <person name="Mondo S."/>
            <person name="Nolan M."/>
            <person name="Ohm R."/>
            <person name="Pangilinan J."/>
            <person name="Park H.-J."/>
            <person name="Ramirez L."/>
            <person name="Alfaro M."/>
            <person name="Sun H."/>
            <person name="Tritt A."/>
            <person name="Yoshinaga Y."/>
            <person name="Zwiers L.-H."/>
            <person name="Turgeon B."/>
            <person name="Goodwin S."/>
            <person name="Spatafora J."/>
            <person name="Crous P."/>
            <person name="Grigoriev I."/>
        </authorList>
    </citation>
    <scope>NUCLEOTIDE SEQUENCE</scope>
    <source>
        <strain evidence="7">CBS 262.69</strain>
    </source>
</reference>
<dbReference type="EMBL" id="ML996695">
    <property type="protein sequence ID" value="KAF2400236.1"/>
    <property type="molecule type" value="Genomic_DNA"/>
</dbReference>
<proteinExistence type="inferred from homology"/>
<dbReference type="GO" id="GO:0004407">
    <property type="term" value="F:histone deacetylase activity"/>
    <property type="evidence" value="ECO:0007669"/>
    <property type="project" value="TreeGrafter"/>
</dbReference>
<evidence type="ECO:0000256" key="5">
    <source>
        <dbReference type="ARBA" id="ARBA00022833"/>
    </source>
</evidence>
<evidence type="ECO:0000259" key="6">
    <source>
        <dbReference type="Pfam" id="PF00850"/>
    </source>
</evidence>
<organism evidence="7 8">
    <name type="scientific">Trichodelitschia bisporula</name>
    <dbReference type="NCBI Taxonomy" id="703511"/>
    <lineage>
        <taxon>Eukaryota</taxon>
        <taxon>Fungi</taxon>
        <taxon>Dikarya</taxon>
        <taxon>Ascomycota</taxon>
        <taxon>Pezizomycotina</taxon>
        <taxon>Dothideomycetes</taxon>
        <taxon>Dothideomycetes incertae sedis</taxon>
        <taxon>Phaeotrichales</taxon>
        <taxon>Phaeotrichaceae</taxon>
        <taxon>Trichodelitschia</taxon>
    </lineage>
</organism>
<dbReference type="InterPro" id="IPR023801">
    <property type="entry name" value="His_deacetylse_dom"/>
</dbReference>
<sequence>MLVLHDPTTLTHQTVELLGSSLIPALESPERITSILSYLATTHHEVRTIHAPPEHSPSSPCPPATDGLDLDRLLAITHKADYLAHLRTVHASAAAAGLIDTSASLLPECFPPRDLGPSKAPSDPWARLGWFAFDMSSGIGAGTWAATRATVLGDGDEENKLSVLALTRPPGHHCTTTQAGGYCYVNNAVVAVAAVRALNGVNSQIAILDLDFHHGNGTQGVYYEDQDVMYVSLHGKDEYPYYTGAEEEEGEEPGEGMNVNIPLPVKCSAERYVEELEGGLRVIDGFQPDCLLVSLGFDTFHLDPLGGFALDTPDYKVIGQRVRRSFRGPAVLLLEGGYVLDRLGPNLGAFLEGWIVGDREIWRGGKKWRKK</sequence>
<keyword evidence="3" id="KW-0479">Metal-binding</keyword>
<feature type="domain" description="Histone deacetylase" evidence="6">
    <location>
        <begin position="27"/>
        <end position="348"/>
    </location>
</feature>
<keyword evidence="8" id="KW-1185">Reference proteome</keyword>
<gene>
    <name evidence="7" type="ORF">EJ06DRAFT_543106</name>
</gene>
<keyword evidence="5" id="KW-0862">Zinc</keyword>
<dbReference type="InterPro" id="IPR000286">
    <property type="entry name" value="HDACs"/>
</dbReference>
<comment type="similarity">
    <text evidence="2">Belongs to the histone deacetylase family.</text>
</comment>
<dbReference type="GO" id="GO:0046872">
    <property type="term" value="F:metal ion binding"/>
    <property type="evidence" value="ECO:0007669"/>
    <property type="project" value="UniProtKB-KW"/>
</dbReference>
<evidence type="ECO:0000256" key="2">
    <source>
        <dbReference type="ARBA" id="ARBA00005947"/>
    </source>
</evidence>
<dbReference type="GO" id="GO:0016787">
    <property type="term" value="F:hydrolase activity"/>
    <property type="evidence" value="ECO:0007669"/>
    <property type="project" value="UniProtKB-KW"/>
</dbReference>
<comment type="cofactor">
    <cofactor evidence="1">
        <name>Zn(2+)</name>
        <dbReference type="ChEBI" id="CHEBI:29105"/>
    </cofactor>
</comment>
<accession>A0A6G1HWJ3</accession>
<dbReference type="InterPro" id="IPR037138">
    <property type="entry name" value="His_deacetylse_dom_sf"/>
</dbReference>
<protein>
    <submittedName>
        <fullName evidence="7">Arginase/deacetylase</fullName>
    </submittedName>
</protein>
<dbReference type="PANTHER" id="PTHR10625">
    <property type="entry name" value="HISTONE DEACETYLASE HDAC1-RELATED"/>
    <property type="match status" value="1"/>
</dbReference>
<dbReference type="Pfam" id="PF00850">
    <property type="entry name" value="Hist_deacetyl"/>
    <property type="match status" value="1"/>
</dbReference>
<dbReference type="AlphaFoldDB" id="A0A6G1HWJ3"/>
<name>A0A6G1HWJ3_9PEZI</name>
<dbReference type="PANTHER" id="PTHR10625:SF17">
    <property type="entry name" value="HISTONE DEACETYLASE 8"/>
    <property type="match status" value="1"/>
</dbReference>
<dbReference type="OrthoDB" id="5232919at2759"/>
<keyword evidence="4" id="KW-0378">Hydrolase</keyword>
<evidence type="ECO:0000256" key="4">
    <source>
        <dbReference type="ARBA" id="ARBA00022801"/>
    </source>
</evidence>
<dbReference type="Gene3D" id="3.40.800.20">
    <property type="entry name" value="Histone deacetylase domain"/>
    <property type="match status" value="1"/>
</dbReference>
<evidence type="ECO:0000256" key="3">
    <source>
        <dbReference type="ARBA" id="ARBA00022723"/>
    </source>
</evidence>
<evidence type="ECO:0000313" key="8">
    <source>
        <dbReference type="Proteomes" id="UP000799640"/>
    </source>
</evidence>
<dbReference type="PRINTS" id="PR01270">
    <property type="entry name" value="HDASUPER"/>
</dbReference>
<dbReference type="InterPro" id="IPR023696">
    <property type="entry name" value="Ureohydrolase_dom_sf"/>
</dbReference>
<dbReference type="Proteomes" id="UP000799640">
    <property type="component" value="Unassembled WGS sequence"/>
</dbReference>
<dbReference type="SUPFAM" id="SSF52768">
    <property type="entry name" value="Arginase/deacetylase"/>
    <property type="match status" value="1"/>
</dbReference>
<dbReference type="GO" id="GO:0040029">
    <property type="term" value="P:epigenetic regulation of gene expression"/>
    <property type="evidence" value="ECO:0007669"/>
    <property type="project" value="TreeGrafter"/>
</dbReference>
<evidence type="ECO:0000313" key="7">
    <source>
        <dbReference type="EMBL" id="KAF2400236.1"/>
    </source>
</evidence>
<evidence type="ECO:0000256" key="1">
    <source>
        <dbReference type="ARBA" id="ARBA00001947"/>
    </source>
</evidence>